<dbReference type="InterPro" id="IPR033905">
    <property type="entry name" value="Secretory_peroxidase"/>
</dbReference>
<keyword evidence="8 18" id="KW-0732">Signal</keyword>
<evidence type="ECO:0000256" key="3">
    <source>
        <dbReference type="ARBA" id="ARBA00012313"/>
    </source>
</evidence>
<dbReference type="InterPro" id="IPR010255">
    <property type="entry name" value="Haem_peroxidase_sf"/>
</dbReference>
<name>V9H0D7_ARATH</name>
<reference evidence="20" key="1">
    <citation type="submission" date="1999-06" db="EMBL/GenBank/DDBJ databases">
        <title>Arabidopsis thaliana chromosome 1 BAC F23M19 sequence.</title>
        <authorList>
            <person name="Vysotskaia V.S."/>
            <person name="Schwartz J.R."/>
            <person name="Yu G."/>
            <person name="Toriumi M."/>
            <person name="Lenz C."/>
            <person name="Liu S."/>
            <person name="Lee J."/>
            <person name="Liu A."/>
            <person name="Li J."/>
            <person name="Kremenetskaia I."/>
            <person name="Luros J."/>
            <person name="Gonzalez A."/>
            <person name="Altafi H."/>
            <person name="Araujo R."/>
            <person name="Chao Q."/>
            <person name="Conn L."/>
            <person name="Conway A.B."/>
            <person name="Dunn P."/>
            <person name="Hansen N."/>
            <person name="Huizar L."/>
            <person name="Kim C."/>
            <person name="Palm C."/>
            <person name="Rowley D."/>
            <person name="Shinn P."/>
            <person name="Walker M."/>
            <person name="Davis R.W."/>
            <person name="Ecker J.R."/>
            <person name="Federspiel N.A."/>
            <person name="Theologis A."/>
        </authorList>
    </citation>
    <scope>NUCLEOTIDE SEQUENCE</scope>
</reference>
<feature type="domain" description="Plant heme peroxidase family profile" evidence="19">
    <location>
        <begin position="21"/>
        <end position="280"/>
    </location>
</feature>
<sequence>MRAITASFFIFCFLVPSVFGKLRRGFYDSSCPLAESTVSRVVAKHHSLNQTVTAALLRMQFHDCFVNVRKLLLCVFVYGCDASLLIDSTPERPSEKSAEANVSVRGFEIIDEVKKELEIVCPKTVSCADIVTLATKDSIALAGGLNVTNMVALIGGGHSVGVAHCSLFQDRLKDPKMDSKLKAKLQNTCRGPNDPSVVLDQMTPLEVDNQIYKQIKSQRGILRIDQNLGLDDSTSRIVSNFALNETLFGERFAEAMQIMGEIKVLTGNSGEIRTNCIVVSH</sequence>
<keyword evidence="7 15" id="KW-0479">Metal-binding</keyword>
<accession>V9H0D7</accession>
<evidence type="ECO:0000256" key="11">
    <source>
        <dbReference type="ARBA" id="ARBA00023004"/>
    </source>
</evidence>
<evidence type="ECO:0000256" key="14">
    <source>
        <dbReference type="PIRSR" id="PIRSR600823-1"/>
    </source>
</evidence>
<dbReference type="Pfam" id="PF00141">
    <property type="entry name" value="peroxidase"/>
    <property type="match status" value="1"/>
</dbReference>
<keyword evidence="12 17" id="KW-1015">Disulfide bond</keyword>
<evidence type="ECO:0000256" key="18">
    <source>
        <dbReference type="RuleBase" id="RU362060"/>
    </source>
</evidence>
<feature type="binding site" evidence="15">
    <location>
        <position position="63"/>
    </location>
    <ligand>
        <name>Ca(2+)</name>
        <dbReference type="ChEBI" id="CHEBI:29108"/>
        <label>1</label>
    </ligand>
</feature>
<feature type="binding site" evidence="15">
    <location>
        <position position="203"/>
    </location>
    <ligand>
        <name>Ca(2+)</name>
        <dbReference type="ChEBI" id="CHEBI:29108"/>
        <label>2</label>
    </ligand>
</feature>
<keyword evidence="13 18" id="KW-0376">Hydrogen peroxide</keyword>
<dbReference type="Gene3D" id="1.10.520.10">
    <property type="match status" value="2"/>
</dbReference>
<feature type="binding site" evidence="15">
    <location>
        <position position="200"/>
    </location>
    <ligand>
        <name>Ca(2+)</name>
        <dbReference type="ChEBI" id="CHEBI:29108"/>
        <label>2</label>
    </ligand>
</feature>
<reference key="3">
    <citation type="journal article" date="2000" name="Nature">
        <title>Sequence and analysis of chromosome 1 of the plant Arabidopsis thaliana.</title>
        <authorList>
            <person name="Theologis A."/>
            <person name="Ecker J.R."/>
            <person name="Palm C.J."/>
            <person name="Federspiel N.A."/>
            <person name="Kaul S."/>
            <person name="White O."/>
            <person name="Alonso J."/>
            <person name="Altafi H."/>
            <person name="Araujo R."/>
            <person name="Bowman C.L."/>
            <person name="Brooks S.Y."/>
            <person name="Buehler E."/>
            <person name="Chan A."/>
            <person name="Chao Q."/>
            <person name="Chen H."/>
            <person name="Cheuk R.F."/>
            <person name="Chin C.W."/>
            <person name="Chung M.K."/>
            <person name="Conn L."/>
            <person name="Conway A.B."/>
            <person name="Conway A.R."/>
            <person name="Creasy T.H."/>
            <person name="Dewar K."/>
            <person name="Dunn P."/>
            <person name="Etgu P."/>
            <person name="Feldblyum T.V."/>
            <person name="Feng J."/>
            <person name="Fong B."/>
            <person name="Fujii C.Y."/>
            <person name="Gill J.E."/>
            <person name="Goldsmith A.D."/>
            <person name="Haas B."/>
            <person name="Hansen N.F."/>
            <person name="Hughes B."/>
            <person name="Huizar L."/>
            <person name="Hunter J.L."/>
            <person name="Jenkins J."/>
            <person name="Johnson-Hopson C."/>
            <person name="Khan S."/>
            <person name="Khaykin E."/>
            <person name="Kim C.J."/>
            <person name="Koo H.L."/>
            <person name="Kremenetskaia I."/>
            <person name="Kurtz D.B."/>
            <person name="Kwan A."/>
            <person name="Lam B."/>
            <person name="Langin-Hooper S."/>
            <person name="Lee A."/>
            <person name="Lee J.M."/>
            <person name="Lenz C.A."/>
            <person name="Li J.H."/>
            <person name="Li Y."/>
            <person name="Lin X."/>
            <person name="Liu S.X."/>
            <person name="Liu Z.A."/>
            <person name="Luros J.S."/>
            <person name="Maiti R."/>
            <person name="Marziali A."/>
            <person name="Militscher J."/>
            <person name="Miranda M."/>
            <person name="Nguyen M."/>
            <person name="Nierman W.C."/>
            <person name="Osborne B.I."/>
            <person name="Pai G."/>
            <person name="Peterson J."/>
            <person name="Pham P.K."/>
            <person name="Rizzo M."/>
            <person name="Rooney T."/>
            <person name="Rowley D."/>
            <person name="Sakano H."/>
            <person name="Salzberg S.L."/>
            <person name="Schwartz J.R."/>
            <person name="Shinn P."/>
            <person name="Southwick A.M."/>
            <person name="Sun H."/>
            <person name="Tallon L.J."/>
            <person name="Tambunga G."/>
            <person name="Toriumi M.J."/>
            <person name="Town C.D."/>
            <person name="Utterback T."/>
            <person name="Van Aken S."/>
            <person name="Vaysberg M."/>
            <person name="Vysotskaia V.S."/>
            <person name="Walker M."/>
            <person name="Wu D."/>
            <person name="Yu G."/>
            <person name="Fraser C.M."/>
            <person name="Venter J.C."/>
            <person name="Davis R.W."/>
        </authorList>
    </citation>
    <scope>NUCLEOTIDE SEQUENCE [LARGE SCALE GENOMIC DNA]</scope>
    <source>
        <strain>cv. Columbia</strain>
    </source>
</reference>
<dbReference type="InterPro" id="IPR019794">
    <property type="entry name" value="Peroxidases_AS"/>
</dbReference>
<feature type="disulfide bond" evidence="17">
    <location>
        <begin position="165"/>
        <end position="189"/>
    </location>
</feature>
<comment type="subcellular location">
    <subcellularLocation>
        <location evidence="18">Secreted</location>
    </subcellularLocation>
</comment>
<dbReference type="PRINTS" id="PR00461">
    <property type="entry name" value="PLPEROXIDASE"/>
</dbReference>
<dbReference type="InterPro" id="IPR002016">
    <property type="entry name" value="Haem_peroxidase"/>
</dbReference>
<proteinExistence type="inferred from homology"/>
<evidence type="ECO:0000256" key="9">
    <source>
        <dbReference type="ARBA" id="ARBA00022837"/>
    </source>
</evidence>
<dbReference type="Gene3D" id="1.10.420.10">
    <property type="entry name" value="Peroxidase, domain 2"/>
    <property type="match status" value="1"/>
</dbReference>
<evidence type="ECO:0000256" key="17">
    <source>
        <dbReference type="PIRSR" id="PIRSR600823-5"/>
    </source>
</evidence>
<protein>
    <recommendedName>
        <fullName evidence="3 18">Peroxidase</fullName>
        <ecNumber evidence="3 18">1.11.1.7</ecNumber>
    </recommendedName>
</protein>
<keyword evidence="4 18" id="KW-0964">Secreted</keyword>
<feature type="binding site" evidence="15">
    <location>
        <position position="81"/>
    </location>
    <ligand>
        <name>Ca(2+)</name>
        <dbReference type="ChEBI" id="CHEBI:29108"/>
        <label>1</label>
    </ligand>
</feature>
<evidence type="ECO:0000256" key="5">
    <source>
        <dbReference type="ARBA" id="ARBA00022559"/>
    </source>
</evidence>
<dbReference type="PANTHER" id="PTHR31517">
    <property type="match status" value="1"/>
</dbReference>
<feature type="binding site" description="axial binding residue" evidence="15">
    <location>
        <position position="158"/>
    </location>
    <ligand>
        <name>heme b</name>
        <dbReference type="ChEBI" id="CHEBI:60344"/>
    </ligand>
    <ligandPart>
        <name>Fe</name>
        <dbReference type="ChEBI" id="CHEBI:18248"/>
    </ligandPart>
</feature>
<evidence type="ECO:0000256" key="2">
    <source>
        <dbReference type="ARBA" id="ARBA00002322"/>
    </source>
</evidence>
<dbReference type="CDD" id="cd00693">
    <property type="entry name" value="secretory_peroxidase"/>
    <property type="match status" value="1"/>
</dbReference>
<dbReference type="EMBL" id="AC007454">
    <property type="protein sequence ID" value="AAD39603.1"/>
    <property type="molecule type" value="Genomic_DNA"/>
</dbReference>
<keyword evidence="10 18" id="KW-0560">Oxidoreductase</keyword>
<comment type="function">
    <text evidence="2">Removal of H(2)O(2), oxidation of toxic reductants, biosynthesis and degradation of lignin, suberization, auxin catabolism, response to environmental stresses such as wounding, pathogen attack and oxidative stress. These functions might be dependent on each isozyme/isoform in each plant tissue.</text>
</comment>
<gene>
    <name evidence="20" type="primary">F23M19.2</name>
</gene>
<dbReference type="InterPro" id="IPR000823">
    <property type="entry name" value="Peroxidase_pln"/>
</dbReference>
<comment type="cofactor">
    <cofactor evidence="15 18">
        <name>Ca(2+)</name>
        <dbReference type="ChEBI" id="CHEBI:29108"/>
    </cofactor>
    <text evidence="15 18">Binds 2 calcium ions per subunit.</text>
</comment>
<keyword evidence="6 18" id="KW-0349">Heme</keyword>
<dbReference type="PRINTS" id="PR00458">
    <property type="entry name" value="PEROXIDASE"/>
</dbReference>
<evidence type="ECO:0000256" key="7">
    <source>
        <dbReference type="ARBA" id="ARBA00022723"/>
    </source>
</evidence>
<dbReference type="PROSITE" id="PS00436">
    <property type="entry name" value="PEROXIDASE_2"/>
    <property type="match status" value="1"/>
</dbReference>
<feature type="disulfide bond" evidence="17">
    <location>
        <begin position="31"/>
        <end position="121"/>
    </location>
</feature>
<evidence type="ECO:0000256" key="15">
    <source>
        <dbReference type="PIRSR" id="PIRSR600823-3"/>
    </source>
</evidence>
<dbReference type="PANTHER" id="PTHR31517:SF59">
    <property type="entry name" value="PEROXIDASE"/>
    <property type="match status" value="1"/>
</dbReference>
<dbReference type="GO" id="GO:0006979">
    <property type="term" value="P:response to oxidative stress"/>
    <property type="evidence" value="ECO:0007669"/>
    <property type="project" value="UniProtKB-UniRule"/>
</dbReference>
<dbReference type="GO" id="GO:0046872">
    <property type="term" value="F:metal ion binding"/>
    <property type="evidence" value="ECO:0007669"/>
    <property type="project" value="UniProtKB-UniRule"/>
</dbReference>
<feature type="site" description="Transition state stabilizer" evidence="16">
    <location>
        <position position="58"/>
    </location>
</feature>
<comment type="similarity">
    <text evidence="18">Belongs to the peroxidase family. Classical plant (class III) peroxidase subfamily.</text>
</comment>
<dbReference type="GO" id="GO:0042744">
    <property type="term" value="P:hydrogen peroxide catabolic process"/>
    <property type="evidence" value="ECO:0007669"/>
    <property type="project" value="UniProtKB-KW"/>
</dbReference>
<feature type="binding site" evidence="15">
    <location>
        <position position="208"/>
    </location>
    <ligand>
        <name>Ca(2+)</name>
        <dbReference type="ChEBI" id="CHEBI:29108"/>
        <label>2</label>
    </ligand>
</feature>
<dbReference type="GO" id="GO:0020037">
    <property type="term" value="F:heme binding"/>
    <property type="evidence" value="ECO:0007669"/>
    <property type="project" value="UniProtKB-UniRule"/>
</dbReference>
<organism evidence="20">
    <name type="scientific">Arabidopsis thaliana</name>
    <name type="common">Mouse-ear cress</name>
    <dbReference type="NCBI Taxonomy" id="3702"/>
    <lineage>
        <taxon>Eukaryota</taxon>
        <taxon>Viridiplantae</taxon>
        <taxon>Streptophyta</taxon>
        <taxon>Embryophyta</taxon>
        <taxon>Tracheophyta</taxon>
        <taxon>Spermatophyta</taxon>
        <taxon>Magnoliopsida</taxon>
        <taxon>eudicotyledons</taxon>
        <taxon>Gunneridae</taxon>
        <taxon>Pentapetalae</taxon>
        <taxon>rosids</taxon>
        <taxon>malvids</taxon>
        <taxon>Brassicales</taxon>
        <taxon>Brassicaceae</taxon>
        <taxon>Camelineae</taxon>
        <taxon>Arabidopsis</taxon>
    </lineage>
</organism>
<dbReference type="AlphaFoldDB" id="V9H0D7"/>
<evidence type="ECO:0000256" key="8">
    <source>
        <dbReference type="ARBA" id="ARBA00022729"/>
    </source>
</evidence>
<dbReference type="GO" id="GO:0005576">
    <property type="term" value="C:extracellular region"/>
    <property type="evidence" value="ECO:0007669"/>
    <property type="project" value="UniProtKB-SubCell"/>
</dbReference>
<dbReference type="ExpressionAtlas" id="V9H0D7">
    <property type="expression patterns" value="baseline and differential"/>
</dbReference>
<evidence type="ECO:0000256" key="6">
    <source>
        <dbReference type="ARBA" id="ARBA00022617"/>
    </source>
</evidence>
<evidence type="ECO:0000256" key="12">
    <source>
        <dbReference type="ARBA" id="ARBA00023157"/>
    </source>
</evidence>
<evidence type="ECO:0000256" key="4">
    <source>
        <dbReference type="ARBA" id="ARBA00022525"/>
    </source>
</evidence>
<dbReference type="PROSITE" id="PS50873">
    <property type="entry name" value="PEROXIDASE_4"/>
    <property type="match status" value="1"/>
</dbReference>
<feature type="binding site" evidence="15">
    <location>
        <position position="79"/>
    </location>
    <ligand>
        <name>Ca(2+)</name>
        <dbReference type="ChEBI" id="CHEBI:29108"/>
        <label>1</label>
    </ligand>
</feature>
<feature type="chain" id="PRO_5005149325" description="Peroxidase" evidence="18">
    <location>
        <begin position="21"/>
        <end position="281"/>
    </location>
</feature>
<feature type="binding site" evidence="15">
    <location>
        <position position="95"/>
    </location>
    <ligand>
        <name>Ca(2+)</name>
        <dbReference type="ChEBI" id="CHEBI:29108"/>
        <label>1</label>
    </ligand>
</feature>
<evidence type="ECO:0000256" key="1">
    <source>
        <dbReference type="ARBA" id="ARBA00000189"/>
    </source>
</evidence>
<reference evidence="20" key="2">
    <citation type="submission" date="1999-06" db="EMBL/GenBank/DDBJ databases">
        <authorList>
            <person name="Theologis"/>
        </authorList>
    </citation>
    <scope>NUCLEOTIDE SEQUENCE</scope>
</reference>
<evidence type="ECO:0000256" key="16">
    <source>
        <dbReference type="PIRSR" id="PIRSR600823-4"/>
    </source>
</evidence>
<feature type="binding site" evidence="15">
    <location>
        <position position="83"/>
    </location>
    <ligand>
        <name>Ca(2+)</name>
        <dbReference type="ChEBI" id="CHEBI:29108"/>
        <label>1</label>
    </ligand>
</feature>
<comment type="cofactor">
    <cofactor evidence="15 18">
        <name>heme b</name>
        <dbReference type="ChEBI" id="CHEBI:60344"/>
    </cofactor>
    <text evidence="15 18">Binds 1 heme b (iron(II)-protoporphyrin IX) group per subunit.</text>
</comment>
<comment type="catalytic activity">
    <reaction evidence="1 18">
        <text>2 a phenolic donor + H2O2 = 2 a phenolic radical donor + 2 H2O</text>
        <dbReference type="Rhea" id="RHEA:56136"/>
        <dbReference type="ChEBI" id="CHEBI:15377"/>
        <dbReference type="ChEBI" id="CHEBI:16240"/>
        <dbReference type="ChEBI" id="CHEBI:139520"/>
        <dbReference type="ChEBI" id="CHEBI:139521"/>
        <dbReference type="EC" id="1.11.1.7"/>
    </reaction>
</comment>
<feature type="binding site" evidence="15">
    <location>
        <position position="66"/>
    </location>
    <ligand>
        <name>Ca(2+)</name>
        <dbReference type="ChEBI" id="CHEBI:29108"/>
        <label>1</label>
    </ligand>
</feature>
<feature type="signal peptide" evidence="18">
    <location>
        <begin position="1"/>
        <end position="20"/>
    </location>
</feature>
<evidence type="ECO:0000256" key="13">
    <source>
        <dbReference type="ARBA" id="ARBA00023324"/>
    </source>
</evidence>
<evidence type="ECO:0000259" key="19">
    <source>
        <dbReference type="PROSITE" id="PS50873"/>
    </source>
</evidence>
<keyword evidence="9 15" id="KW-0106">Calcium</keyword>
<feature type="disulfide bond" evidence="17">
    <location>
        <begin position="127"/>
        <end position="276"/>
    </location>
</feature>
<keyword evidence="11 15" id="KW-0408">Iron</keyword>
<feature type="active site" description="Proton acceptor" evidence="14">
    <location>
        <position position="62"/>
    </location>
</feature>
<evidence type="ECO:0000256" key="10">
    <source>
        <dbReference type="ARBA" id="ARBA00023002"/>
    </source>
</evidence>
<evidence type="ECO:0000313" key="20">
    <source>
        <dbReference type="EMBL" id="AAD39603.1"/>
    </source>
</evidence>
<keyword evidence="5 18" id="KW-0575">Peroxidase</keyword>
<feature type="disulfide bond" evidence="17">
    <location>
        <begin position="64"/>
        <end position="80"/>
    </location>
</feature>
<dbReference type="SUPFAM" id="SSF48113">
    <property type="entry name" value="Heme-dependent peroxidases"/>
    <property type="match status" value="1"/>
</dbReference>
<dbReference type="EC" id="1.11.1.7" evidence="3 18"/>
<dbReference type="GO" id="GO:0140825">
    <property type="term" value="F:lactoperoxidase activity"/>
    <property type="evidence" value="ECO:0007669"/>
    <property type="project" value="UniProtKB-EC"/>
</dbReference>